<reference evidence="2" key="1">
    <citation type="submission" date="2022-05" db="EMBL/GenBank/DDBJ databases">
        <authorList>
            <person name="Jo J.-H."/>
            <person name="Im W.-T."/>
        </authorList>
    </citation>
    <scope>NUCLEOTIDE SEQUENCE</scope>
    <source>
        <strain evidence="2">RG327</strain>
    </source>
</reference>
<keyword evidence="3" id="KW-1185">Reference proteome</keyword>
<dbReference type="Proteomes" id="UP001165343">
    <property type="component" value="Unassembled WGS sequence"/>
</dbReference>
<dbReference type="EMBL" id="JAMGBC010000001">
    <property type="protein sequence ID" value="MCL6678771.1"/>
    <property type="molecule type" value="Genomic_DNA"/>
</dbReference>
<gene>
    <name evidence="2" type="ORF">LZ519_05490</name>
</gene>
<accession>A0ABT0REV0</accession>
<proteinExistence type="predicted"/>
<name>A0ABT0REV0_9SPHN</name>
<sequence>MKKALAAAIAATLIISPVPASAQATNFTLINATDIDFTALKVRRYGTDEWKPLVIAPVPVGKAGGRGSVQFNNPDCAFDLQATLPDGRIVVWPGVNLCEAKVVTLNRNDRGQLWVDYQ</sequence>
<keyword evidence="1" id="KW-0732">Signal</keyword>
<organism evidence="2 3">
    <name type="scientific">Sphingomonas anseongensis</name>
    <dbReference type="NCBI Taxonomy" id="2908207"/>
    <lineage>
        <taxon>Bacteria</taxon>
        <taxon>Pseudomonadati</taxon>
        <taxon>Pseudomonadota</taxon>
        <taxon>Alphaproteobacteria</taxon>
        <taxon>Sphingomonadales</taxon>
        <taxon>Sphingomonadaceae</taxon>
        <taxon>Sphingomonas</taxon>
    </lineage>
</organism>
<evidence type="ECO:0000256" key="1">
    <source>
        <dbReference type="SAM" id="SignalP"/>
    </source>
</evidence>
<evidence type="ECO:0000313" key="2">
    <source>
        <dbReference type="EMBL" id="MCL6678771.1"/>
    </source>
</evidence>
<evidence type="ECO:0000313" key="3">
    <source>
        <dbReference type="Proteomes" id="UP001165343"/>
    </source>
</evidence>
<feature type="signal peptide" evidence="1">
    <location>
        <begin position="1"/>
        <end position="22"/>
    </location>
</feature>
<dbReference type="RefSeq" id="WP_249868930.1">
    <property type="nucleotide sequence ID" value="NZ_JAMGBC010000001.1"/>
</dbReference>
<feature type="chain" id="PRO_5045838469" evidence="1">
    <location>
        <begin position="23"/>
        <end position="118"/>
    </location>
</feature>
<comment type="caution">
    <text evidence="2">The sequence shown here is derived from an EMBL/GenBank/DDBJ whole genome shotgun (WGS) entry which is preliminary data.</text>
</comment>
<protein>
    <submittedName>
        <fullName evidence="2">Uncharacterized protein</fullName>
    </submittedName>
</protein>